<evidence type="ECO:0000313" key="1">
    <source>
        <dbReference type="EMBL" id="GBP17551.1"/>
    </source>
</evidence>
<name>A0A4C1TU53_EUMVA</name>
<sequence>MDERSKEGGKNMLDVEPFACETAGIEIIVKNDQGRDENRQRYRNWSREQNRAHPQEIADSHIHQGARSVKTTNTTTFKRAAIMQWSKSDENILNPRSLSFVESTTRIRKKCHKFRVRGRTYFSSRVISVDPLPPRQTVVLFVWEACEHQTSDHGSSHRRSYYYQIIVMKKIHQRVRRKTTSRLIPLMNQLG</sequence>
<keyword evidence="2" id="KW-1185">Reference proteome</keyword>
<gene>
    <name evidence="1" type="ORF">EVAR_12261_1</name>
</gene>
<dbReference type="Proteomes" id="UP000299102">
    <property type="component" value="Unassembled WGS sequence"/>
</dbReference>
<dbReference type="EMBL" id="BGZK01000088">
    <property type="protein sequence ID" value="GBP17551.1"/>
    <property type="molecule type" value="Genomic_DNA"/>
</dbReference>
<evidence type="ECO:0000313" key="2">
    <source>
        <dbReference type="Proteomes" id="UP000299102"/>
    </source>
</evidence>
<proteinExistence type="predicted"/>
<accession>A0A4C1TU53</accession>
<organism evidence="1 2">
    <name type="scientific">Eumeta variegata</name>
    <name type="common">Bagworm moth</name>
    <name type="synonym">Eumeta japonica</name>
    <dbReference type="NCBI Taxonomy" id="151549"/>
    <lineage>
        <taxon>Eukaryota</taxon>
        <taxon>Metazoa</taxon>
        <taxon>Ecdysozoa</taxon>
        <taxon>Arthropoda</taxon>
        <taxon>Hexapoda</taxon>
        <taxon>Insecta</taxon>
        <taxon>Pterygota</taxon>
        <taxon>Neoptera</taxon>
        <taxon>Endopterygota</taxon>
        <taxon>Lepidoptera</taxon>
        <taxon>Glossata</taxon>
        <taxon>Ditrysia</taxon>
        <taxon>Tineoidea</taxon>
        <taxon>Psychidae</taxon>
        <taxon>Oiketicinae</taxon>
        <taxon>Eumeta</taxon>
    </lineage>
</organism>
<reference evidence="1 2" key="1">
    <citation type="journal article" date="2019" name="Commun. Biol.">
        <title>The bagworm genome reveals a unique fibroin gene that provides high tensile strength.</title>
        <authorList>
            <person name="Kono N."/>
            <person name="Nakamura H."/>
            <person name="Ohtoshi R."/>
            <person name="Tomita M."/>
            <person name="Numata K."/>
            <person name="Arakawa K."/>
        </authorList>
    </citation>
    <scope>NUCLEOTIDE SEQUENCE [LARGE SCALE GENOMIC DNA]</scope>
</reference>
<protein>
    <submittedName>
        <fullName evidence="1">Uncharacterized protein</fullName>
    </submittedName>
</protein>
<comment type="caution">
    <text evidence="1">The sequence shown here is derived from an EMBL/GenBank/DDBJ whole genome shotgun (WGS) entry which is preliminary data.</text>
</comment>
<dbReference type="AlphaFoldDB" id="A0A4C1TU53"/>